<keyword evidence="5" id="KW-1185">Reference proteome</keyword>
<accession>A0A7L2REV5</accession>
<dbReference type="InterPro" id="IPR036157">
    <property type="entry name" value="dUTPase-like_sf"/>
</dbReference>
<dbReference type="OrthoDB" id="9900537at2759"/>
<evidence type="ECO:0000313" key="4">
    <source>
        <dbReference type="EMBL" id="NXS07781.1"/>
    </source>
</evidence>
<dbReference type="GO" id="GO:0004190">
    <property type="term" value="F:aspartic-type endopeptidase activity"/>
    <property type="evidence" value="ECO:0007669"/>
    <property type="project" value="UniProtKB-KW"/>
</dbReference>
<dbReference type="Pfam" id="PF00692">
    <property type="entry name" value="dUTPase"/>
    <property type="match status" value="1"/>
</dbReference>
<sequence length="116" mass="12415">LIDNKPKRIPTGLKGPIILNGQPHGALLLGHSSSEFKGLFILPELIDADYNGEIRIVAQTSFQPLFIPAGSRIAQLVPLQQLTSDMTPASEQLRGAGSFGSTGQAALLALFLERRP</sequence>
<feature type="non-terminal residue" evidence="4">
    <location>
        <position position="1"/>
    </location>
</feature>
<dbReference type="GO" id="GO:0006508">
    <property type="term" value="P:proteolysis"/>
    <property type="evidence" value="ECO:0007669"/>
    <property type="project" value="UniProtKB-KW"/>
</dbReference>
<protein>
    <submittedName>
        <fullName evidence="4">POK9 protein</fullName>
    </submittedName>
</protein>
<dbReference type="SUPFAM" id="SSF51283">
    <property type="entry name" value="dUTPase-like"/>
    <property type="match status" value="1"/>
</dbReference>
<dbReference type="InterPro" id="IPR051592">
    <property type="entry name" value="HERV-K_Pro_peptidase_A2"/>
</dbReference>
<evidence type="ECO:0000259" key="3">
    <source>
        <dbReference type="Pfam" id="PF00692"/>
    </source>
</evidence>
<dbReference type="InterPro" id="IPR029054">
    <property type="entry name" value="dUTPase-like"/>
</dbReference>
<name>A0A7L2REV5_9PASS</name>
<dbReference type="EMBL" id="VYZS01027012">
    <property type="protein sequence ID" value="NXS07781.1"/>
    <property type="molecule type" value="Genomic_DNA"/>
</dbReference>
<keyword evidence="1" id="KW-0645">Protease</keyword>
<proteinExistence type="predicted"/>
<feature type="domain" description="dUTPase-like" evidence="3">
    <location>
        <begin position="7"/>
        <end position="103"/>
    </location>
</feature>
<reference evidence="4 5" key="1">
    <citation type="submission" date="2019-09" db="EMBL/GenBank/DDBJ databases">
        <title>Bird 10,000 Genomes (B10K) Project - Family phase.</title>
        <authorList>
            <person name="Zhang G."/>
        </authorList>
    </citation>
    <scope>NUCLEOTIDE SEQUENCE [LARGE SCALE GENOMIC DNA]</scope>
    <source>
        <strain evidence="4">B10K-DU-002-79</strain>
    </source>
</reference>
<evidence type="ECO:0000256" key="2">
    <source>
        <dbReference type="ARBA" id="ARBA00022750"/>
    </source>
</evidence>
<keyword evidence="2" id="KW-0064">Aspartyl protease</keyword>
<evidence type="ECO:0000256" key="1">
    <source>
        <dbReference type="ARBA" id="ARBA00022670"/>
    </source>
</evidence>
<dbReference type="Proteomes" id="UP000560066">
    <property type="component" value="Unassembled WGS sequence"/>
</dbReference>
<dbReference type="PANTHER" id="PTHR19422">
    <property type="entry name" value="GAG RETROVIRAL POLYPROTEIN"/>
    <property type="match status" value="1"/>
</dbReference>
<feature type="non-terminal residue" evidence="4">
    <location>
        <position position="116"/>
    </location>
</feature>
<evidence type="ECO:0000313" key="5">
    <source>
        <dbReference type="Proteomes" id="UP000560066"/>
    </source>
</evidence>
<gene>
    <name evidence="4" type="primary">Ervk9</name>
    <name evidence="4" type="ORF">NEOCOR_R01501</name>
</gene>
<keyword evidence="2" id="KW-0378">Hydrolase</keyword>
<dbReference type="AlphaFoldDB" id="A0A7L2REV5"/>
<comment type="caution">
    <text evidence="4">The sequence shown here is derived from an EMBL/GenBank/DDBJ whole genome shotgun (WGS) entry which is preliminary data.</text>
</comment>
<organism evidence="4 5">
    <name type="scientific">Neodrepanis coruscans</name>
    <name type="common">wattled asity</name>
    <dbReference type="NCBI Taxonomy" id="254563"/>
    <lineage>
        <taxon>Eukaryota</taxon>
        <taxon>Metazoa</taxon>
        <taxon>Chordata</taxon>
        <taxon>Craniata</taxon>
        <taxon>Vertebrata</taxon>
        <taxon>Euteleostomi</taxon>
        <taxon>Archelosauria</taxon>
        <taxon>Archosauria</taxon>
        <taxon>Dinosauria</taxon>
        <taxon>Saurischia</taxon>
        <taxon>Theropoda</taxon>
        <taxon>Coelurosauria</taxon>
        <taxon>Aves</taxon>
        <taxon>Neognathae</taxon>
        <taxon>Neoaves</taxon>
        <taxon>Telluraves</taxon>
        <taxon>Australaves</taxon>
        <taxon>Passeriformes</taxon>
        <taxon>Philepittidae</taxon>
        <taxon>Neodrepanis</taxon>
    </lineage>
</organism>
<dbReference type="PANTHER" id="PTHR19422:SF123">
    <property type="entry name" value="RT1 CLASS I, LOCUS CE15"/>
    <property type="match status" value="1"/>
</dbReference>
<dbReference type="Gene3D" id="2.70.40.10">
    <property type="match status" value="1"/>
</dbReference>